<name>A0A829Z9T0_9FIRM</name>
<feature type="domain" description="N-terminal" evidence="2">
    <location>
        <begin position="58"/>
        <end position="111"/>
    </location>
</feature>
<dbReference type="GO" id="GO:0003697">
    <property type="term" value="F:single-stranded DNA binding"/>
    <property type="evidence" value="ECO:0007669"/>
    <property type="project" value="InterPro"/>
</dbReference>
<proteinExistence type="predicted"/>
<evidence type="ECO:0000256" key="1">
    <source>
        <dbReference type="SAM" id="MobiDB-lite"/>
    </source>
</evidence>
<dbReference type="AlphaFoldDB" id="A0A829Z9T0"/>
<gene>
    <name evidence="3" type="ORF">IMSAGC017_00764</name>
</gene>
<feature type="compositionally biased region" description="Basic and acidic residues" evidence="1">
    <location>
        <begin position="294"/>
        <end position="305"/>
    </location>
</feature>
<protein>
    <recommendedName>
        <fullName evidence="2">N-terminal domain-containing protein</fullName>
    </recommendedName>
</protein>
<accession>A0A829Z9T0</accession>
<feature type="region of interest" description="Disordered" evidence="1">
    <location>
        <begin position="286"/>
        <end position="305"/>
    </location>
</feature>
<dbReference type="EMBL" id="BLMI01000080">
    <property type="protein sequence ID" value="GFI40729.1"/>
    <property type="molecule type" value="Genomic_DNA"/>
</dbReference>
<organism evidence="3 4">
    <name type="scientific">Thomasclavelia cocleata</name>
    <dbReference type="NCBI Taxonomy" id="69824"/>
    <lineage>
        <taxon>Bacteria</taxon>
        <taxon>Bacillati</taxon>
        <taxon>Bacillota</taxon>
        <taxon>Erysipelotrichia</taxon>
        <taxon>Erysipelotrichales</taxon>
        <taxon>Coprobacillaceae</taxon>
        <taxon>Thomasclavelia</taxon>
    </lineage>
</organism>
<evidence type="ECO:0000259" key="2">
    <source>
        <dbReference type="Pfam" id="PF08401"/>
    </source>
</evidence>
<dbReference type="Pfam" id="PF08401">
    <property type="entry name" value="ArdcN"/>
    <property type="match status" value="1"/>
</dbReference>
<dbReference type="Proteomes" id="UP000490821">
    <property type="component" value="Unassembled WGS sequence"/>
</dbReference>
<evidence type="ECO:0000313" key="4">
    <source>
        <dbReference type="Proteomes" id="UP000490821"/>
    </source>
</evidence>
<evidence type="ECO:0000313" key="3">
    <source>
        <dbReference type="EMBL" id="GFI40729.1"/>
    </source>
</evidence>
<reference evidence="3 4" key="1">
    <citation type="journal article" date="2020" name="Microbiome">
        <title>Single-cell genomics of uncultured bacteria reveals dietary fiber responders in the mouse gut microbiota.</title>
        <authorList>
            <person name="Chijiiwa R."/>
            <person name="Hosokawa M."/>
            <person name="Kogawa M."/>
            <person name="Nishikawa Y."/>
            <person name="Ide K."/>
            <person name="Sakanashi C."/>
            <person name="Takahashi K."/>
            <person name="Takeyama H."/>
        </authorList>
    </citation>
    <scope>NUCLEOTIDE SEQUENCE [LARGE SCALE GENOMIC DNA]</scope>
    <source>
        <strain evidence="3">IMSAGC_017</strain>
    </source>
</reference>
<comment type="caution">
    <text evidence="3">The sequence shown here is derived from an EMBL/GenBank/DDBJ whole genome shotgun (WGS) entry which is preliminary data.</text>
</comment>
<sequence>MNNFENLINNQIQKDKQRKATPFNKEEFAKKMQERRDHLFTLAAQQIEKTITSPSVYMDYLNMQSHFHQYTPTNVLLILAQSPHATEIRSFAKWQENKCSIRKGEKGFDILEPGKEYQRDDGSTAIGYDPRCMFDVSQLKNPPTPIPQKQYSTEELVSAMVYKLPLEVKFIEHNGVLPAVAYSDADKSLTIQKEISEHELLEGLATELCFAQLAENYSYDRMELNFPAKSAAYMLCKKYNIEVSDTSFTNDVNDFFDGNEPNDVKGYLAEIKRTFKDVDERMEHGLYAQQQEKLNSRNEHNHVDR</sequence>
<dbReference type="RefSeq" id="WP_172472179.1">
    <property type="nucleotide sequence ID" value="NZ_BLMI01000080.1"/>
</dbReference>
<dbReference type="InterPro" id="IPR013610">
    <property type="entry name" value="ArdC_N"/>
</dbReference>